<evidence type="ECO:0000313" key="4">
    <source>
        <dbReference type="Proteomes" id="UP001165065"/>
    </source>
</evidence>
<organism evidence="3 4">
    <name type="scientific">Triparma columacea</name>
    <dbReference type="NCBI Taxonomy" id="722753"/>
    <lineage>
        <taxon>Eukaryota</taxon>
        <taxon>Sar</taxon>
        <taxon>Stramenopiles</taxon>
        <taxon>Ochrophyta</taxon>
        <taxon>Bolidophyceae</taxon>
        <taxon>Parmales</taxon>
        <taxon>Triparmaceae</taxon>
        <taxon>Triparma</taxon>
    </lineage>
</organism>
<keyword evidence="2" id="KW-0472">Membrane</keyword>
<dbReference type="EMBL" id="BRYA01000575">
    <property type="protein sequence ID" value="GMI23828.1"/>
    <property type="molecule type" value="Genomic_DNA"/>
</dbReference>
<evidence type="ECO:0000313" key="3">
    <source>
        <dbReference type="EMBL" id="GMI23828.1"/>
    </source>
</evidence>
<dbReference type="InterPro" id="IPR023393">
    <property type="entry name" value="START-like_dom_sf"/>
</dbReference>
<keyword evidence="2" id="KW-1133">Transmembrane helix</keyword>
<protein>
    <submittedName>
        <fullName evidence="3">Uncharacterized protein</fullName>
    </submittedName>
</protein>
<dbReference type="Proteomes" id="UP001165065">
    <property type="component" value="Unassembled WGS sequence"/>
</dbReference>
<dbReference type="OrthoDB" id="74575at2759"/>
<keyword evidence="4" id="KW-1185">Reference proteome</keyword>
<comment type="caution">
    <text evidence="3">The sequence shown here is derived from an EMBL/GenBank/DDBJ whole genome shotgun (WGS) entry which is preliminary data.</text>
</comment>
<feature type="transmembrane region" description="Helical" evidence="2">
    <location>
        <begin position="1315"/>
        <end position="1335"/>
    </location>
</feature>
<reference evidence="4" key="1">
    <citation type="journal article" date="2023" name="Commun. Biol.">
        <title>Genome analysis of Parmales, the sister group of diatoms, reveals the evolutionary specialization of diatoms from phago-mixotrophs to photoautotrophs.</title>
        <authorList>
            <person name="Ban H."/>
            <person name="Sato S."/>
            <person name="Yoshikawa S."/>
            <person name="Yamada K."/>
            <person name="Nakamura Y."/>
            <person name="Ichinomiya M."/>
            <person name="Sato N."/>
            <person name="Blanc-Mathieu R."/>
            <person name="Endo H."/>
            <person name="Kuwata A."/>
            <person name="Ogata H."/>
        </authorList>
    </citation>
    <scope>NUCLEOTIDE SEQUENCE [LARGE SCALE GENOMIC DNA]</scope>
</reference>
<accession>A0A9W7L205</accession>
<gene>
    <name evidence="3" type="ORF">TrCOL_g8666</name>
</gene>
<proteinExistence type="predicted"/>
<name>A0A9W7L205_9STRA</name>
<sequence>MEGEVEADAGVVNGAGKTNYASEPPSAPNHTPSAIHGPVDIDYAALGLEQGRLVKLLNDRGAIEGLIDNSTGVDVKVMELAGVFHDERDKIINYILTDCEQGKFRRKTLQEYDEKEGVIHRLVYWQHYGRGNKFVKFLLDVSVVSPDESTNIMELTSLDEDDLSDEATAKLVEILAPIKTKTVQRGVIKGQLSFTDFEFGQTVVTVVGTLKAEERVTEMKSEVDVRTVKSFKSVRSTRSSVEGKNSGRTKKGDVNAAYTSLKGILNEVMDEFRQPAVIDERRKMHFVEEVMPRAPPLTREEDAMLERVGGLEKKLYTEGKRIKGTLKEGVDKFLWREGDKVWAAFGVTVDKSAKGVLEEQFVLDKYEWSEEHFKNNGNLQRVIRKDVDGTRSMHYHYGVKVPATTNRLFEMWFTWKQFNLENGRTSYMVAFVPLTEYPGGGFKDLSKDGYVLGESTGVYIISEVAPNVCRVTRIQSVDLKFEGLQKAVMDIAVDYLAKSQLKQANLLQKKFRRNGKKVDAEVRGALVERMREGVELEEDQKKVFGELEKLFGGVGGWDDIASPYQGVKMGVKHGQQKTNERSIMLMQAEGMADCTAEEAAAWYFLLCSRARAYTDREEGNPARFEIRKQGGRINEKFFAFVKKMPGLLQNREFLMHFIWKRDENDRVSVGVKPIGEEVDYGGSMGKLARGTTTAIFTATNVQAVEGEVNQCHINIRQKFDLGGHIPVPVLNRLGPKVLGVVYYIAKVFQRDEEVDKAALASLANIIKNECQDYTDEEKAAIRKGKEFYEKCKEDENFDDLKSPDERVKMKLVHVDGASLCTGVATTVVDASVEECAANEIIGLNSRDEMKKAKMNGITTMKVVNVNLHTLYYITTRDLGIPGFASRDSRSKVTWFKQHDGKAIIYFTDTEDLKEEFPVKARNILMKGHSVWIFEPLQSVGDVPQTSVTFTTKVDLGGVIFSSIVNKIAPRFLAQVSDLRKKFDKSQEIDIFKRQQIIEKFEEMAIEGAPGIESHFDEIDGAQEISSGLSGMTMIKAEKGMGWGKTSITARASHKEVAAFFWGLKSGVDSKLKLHRVNNKTLVITVEHKGQFTAARFGEIYQNKTEIDLMTRHKAASKKNVIKHLSIATDAAYHFDNLLWSTEAGEQDGRRFGEQLMERVKKRNVGDSKVEVVREYIAANRALKNTTEQHGFMRTMLYAVVMNKFKRRATNEGDDKSEEGARGWEIGSAMTTVMLTTATAAHAVDEWAHQFTEVQEVMNEQPWFRPFLEKIVMKLFMKSNLGLKARVTVGAATSMVDLLTDVYVTNMFRRDKKYGYFKASLASLAVSIGIQMLLVWGQNRKLGMKRVVWEWIPILLGYKPAVDAYRVAIGAKQKVGTATDSMAEMTVMTGTQTL</sequence>
<keyword evidence="2" id="KW-0812">Transmembrane</keyword>
<evidence type="ECO:0000256" key="2">
    <source>
        <dbReference type="SAM" id="Phobius"/>
    </source>
</evidence>
<dbReference type="SUPFAM" id="SSF55961">
    <property type="entry name" value="Bet v1-like"/>
    <property type="match status" value="2"/>
</dbReference>
<dbReference type="Gene3D" id="3.30.530.20">
    <property type="match status" value="2"/>
</dbReference>
<evidence type="ECO:0000256" key="1">
    <source>
        <dbReference type="SAM" id="MobiDB-lite"/>
    </source>
</evidence>
<feature type="region of interest" description="Disordered" evidence="1">
    <location>
        <begin position="1"/>
        <end position="34"/>
    </location>
</feature>